<name>A0A8R1J0F8_CAEJA</name>
<evidence type="ECO:0000256" key="2">
    <source>
        <dbReference type="SAM" id="Phobius"/>
    </source>
</evidence>
<dbReference type="EnsemblMetazoa" id="CJA42003a.1">
    <property type="protein sequence ID" value="CJA42003a.1"/>
    <property type="gene ID" value="WBGene00217851"/>
</dbReference>
<keyword evidence="4" id="KW-1185">Reference proteome</keyword>
<evidence type="ECO:0000256" key="1">
    <source>
        <dbReference type="SAM" id="MobiDB-lite"/>
    </source>
</evidence>
<protein>
    <submittedName>
        <fullName evidence="3">Uncharacterized protein</fullName>
    </submittedName>
</protein>
<sequence length="160" mass="18065">MCKVLQITPTENNGTMEVVKRALKENRYTSNRLGITFDQMTDSLSFTIILIPTMCIVIVFFAYGCKNTVLKSDPNWGRADNAQGYRPLSNQTNGGFELNDDDDEENLLNPQERERRRENNDVERGGRRNHQAEGGALGHLNNGSVTMTSLLDEMSDDDDF</sequence>
<evidence type="ECO:0000313" key="3">
    <source>
        <dbReference type="EnsemblMetazoa" id="CJA42003a.1"/>
    </source>
</evidence>
<dbReference type="Proteomes" id="UP000005237">
    <property type="component" value="Unassembled WGS sequence"/>
</dbReference>
<keyword evidence="2" id="KW-0472">Membrane</keyword>
<organism evidence="3 4">
    <name type="scientific">Caenorhabditis japonica</name>
    <dbReference type="NCBI Taxonomy" id="281687"/>
    <lineage>
        <taxon>Eukaryota</taxon>
        <taxon>Metazoa</taxon>
        <taxon>Ecdysozoa</taxon>
        <taxon>Nematoda</taxon>
        <taxon>Chromadorea</taxon>
        <taxon>Rhabditida</taxon>
        <taxon>Rhabditina</taxon>
        <taxon>Rhabditomorpha</taxon>
        <taxon>Rhabditoidea</taxon>
        <taxon>Rhabditidae</taxon>
        <taxon>Peloderinae</taxon>
        <taxon>Caenorhabditis</taxon>
    </lineage>
</organism>
<feature type="compositionally biased region" description="Basic and acidic residues" evidence="1">
    <location>
        <begin position="111"/>
        <end position="126"/>
    </location>
</feature>
<accession>A0A8R1J0F8</accession>
<reference evidence="3" key="2">
    <citation type="submission" date="2022-06" db="UniProtKB">
        <authorList>
            <consortium name="EnsemblMetazoa"/>
        </authorList>
    </citation>
    <scope>IDENTIFICATION</scope>
    <source>
        <strain evidence="3">DF5081</strain>
    </source>
</reference>
<feature type="region of interest" description="Disordered" evidence="1">
    <location>
        <begin position="81"/>
        <end position="160"/>
    </location>
</feature>
<evidence type="ECO:0000313" key="4">
    <source>
        <dbReference type="Proteomes" id="UP000005237"/>
    </source>
</evidence>
<keyword evidence="2" id="KW-1133">Transmembrane helix</keyword>
<proteinExistence type="predicted"/>
<reference evidence="4" key="1">
    <citation type="submission" date="2010-08" db="EMBL/GenBank/DDBJ databases">
        <authorList>
            <consortium name="Caenorhabditis japonica Sequencing Consortium"/>
            <person name="Wilson R.K."/>
        </authorList>
    </citation>
    <scope>NUCLEOTIDE SEQUENCE [LARGE SCALE GENOMIC DNA]</scope>
    <source>
        <strain evidence="4">DF5081</strain>
    </source>
</reference>
<keyword evidence="2" id="KW-0812">Transmembrane</keyword>
<feature type="transmembrane region" description="Helical" evidence="2">
    <location>
        <begin position="43"/>
        <end position="63"/>
    </location>
</feature>
<dbReference type="AlphaFoldDB" id="A0A8R1J0F8"/>